<dbReference type="EMBL" id="LR214971">
    <property type="protein sequence ID" value="VEU62437.1"/>
    <property type="molecule type" value="Genomic_DNA"/>
</dbReference>
<gene>
    <name evidence="1" type="ORF">NCTC10125_00645</name>
</gene>
<dbReference type="RefSeq" id="WP_044635615.1">
    <property type="nucleotide sequence ID" value="NZ_CP007229.1"/>
</dbReference>
<evidence type="ECO:0000313" key="2">
    <source>
        <dbReference type="Proteomes" id="UP000289629"/>
    </source>
</evidence>
<accession>A0AAJ5NMD5</accession>
<evidence type="ECO:0000313" key="1">
    <source>
        <dbReference type="EMBL" id="VEU62437.1"/>
    </source>
</evidence>
<dbReference type="Proteomes" id="UP000289629">
    <property type="component" value="Chromosome"/>
</dbReference>
<organism evidence="1 2">
    <name type="scientific">Mesomycoplasma dispar</name>
    <dbReference type="NCBI Taxonomy" id="86660"/>
    <lineage>
        <taxon>Bacteria</taxon>
        <taxon>Bacillati</taxon>
        <taxon>Mycoplasmatota</taxon>
        <taxon>Mycoplasmoidales</taxon>
        <taxon>Metamycoplasmataceae</taxon>
        <taxon>Mesomycoplasma</taxon>
    </lineage>
</organism>
<reference evidence="1 2" key="1">
    <citation type="submission" date="2019-01" db="EMBL/GenBank/DDBJ databases">
        <authorList>
            <consortium name="Pathogen Informatics"/>
        </authorList>
    </citation>
    <scope>NUCLEOTIDE SEQUENCE [LARGE SCALE GENOMIC DNA]</scope>
    <source>
        <strain evidence="1 2">NCTC10125</strain>
    </source>
</reference>
<name>A0AAJ5NMD5_9BACT</name>
<proteinExistence type="predicted"/>
<protein>
    <submittedName>
        <fullName evidence="1">Uncharacterized protein</fullName>
    </submittedName>
</protein>
<sequence>MIKKRKKILIVATVGFFAITSLALTSIIILGQNSSNYLKLYNYEYKYNKNGDILASFNLDKNFASKIAKSKFINKNNDSEFVSFEVDKTGTLAINHPTNLDESFKLTSIEIQGKPIFKTDYENAPIFKPVMWNNTTEKLQFNKNLTANRNVFLILKNESGYSVKRNIAVDFLGQSTQLNSNSLDLEQKLAIREIYFFDEKTKSEQPINLNDLFVEFEGKKVVENLANQSNLENVSVPEKKFSIIKSVEQNDEAVDIYFNFIDPEITSSNLVLTINSEDGQTKLSSKYGYFDFEKKLYHFVFDKILPNNKYLLSNIYFINSKNKLNEIKIQNNIESFTFVKHFEPIKIKEIKHLKSNFIDQICGVLELQDENSTLKQGDKIKLFASENQKEFESIGEVFEEKGKIFLKFHFNILPNKSVKIEKLEPYEIKKKLWLKNTEKPIFHEKLAKSNLFSLENKIKLDKIQQLNLDSFQMNLVSETIDLNGVQVKVDLNEKDNQNRKTVATNYKKFNNDLAFDNIHFENNKKYVINTVNFRQNDKIVPIDFSSNFVFDTSVLTLKELKFKDFSENKLIISGKILNNNSKNLTLILRDKNQTFKSSSVKTSGENVEFTFENIDSNRIFDFDSIETDEKWISTQNFKVSIEPKGIEIVKNGDNFTNLTINSANFSAELKSSDNVFSENQTVSAVLTTEKNDKSETFQGKITKKDQKWMLNFNFSGLKSETKYKIQRLFFNTKPEKAWKNYKLNGLEGVFYDSSIEKANQFEFSTIKNTVGLTVFDQTESPFTKERELKIELTDKNKFKENKAKLIFQEAESSTGKEIASEFFVENESVIKTKITLEKTNTFYELVAIQTSNNERIKVEKSQSIKIFANDIFEQGTPIFSSDNLNSVDGIIPFADKSQKIKENDKAKITYKTKDGESLEAEATVENSQQEIGKPEENLQYLRVKFQNLKVNQKYQIETIEFGTEKKVNYFNKENTEKFSFENKIDLVDNLKIDEKTGVVSFDVSSNVDLSKNTQLFDLELQHQEKEDSLVKLFRAKIEKVNNSNLEANRIRSHFQFKLSFTFAKSEIEKIKTGNYKIKSFSWNQSRNKQILDTGMLKSAIKLTSFDDIRKEIAQKWTEFAKENRWKFVSEISETEIENVLKSNSSLFSNLKITKEKNFPNYLQPQYQLDYLGSQFSEFLEKQNFNFVDYNILKNPGQIWGFGDTKYSTYFSYKYRPENVFGQGNTYWYHDNYGNQSGTEFKMIPKNVSQYPHGFYVEGVRLRFFENSDYTPINRKDWWKDYISVSYEDVDGKIHELAKENIGDPSKIAEIDKQLSLTITVKKRLKKLIFRFNNKMGNKYIAIARIHFAGFANKNKDFSWVSQLVV</sequence>
<dbReference type="KEGG" id="mds:MDIS_03425"/>